<evidence type="ECO:0000256" key="11">
    <source>
        <dbReference type="ARBA" id="ARBA00023098"/>
    </source>
</evidence>
<evidence type="ECO:0000313" key="23">
    <source>
        <dbReference type="EMBL" id="TFF48071.1"/>
    </source>
</evidence>
<dbReference type="Proteomes" id="UP000297630">
    <property type="component" value="Unassembled WGS sequence"/>
</dbReference>
<protein>
    <submittedName>
        <fullName evidence="21 22">Diacylglycerol kinase</fullName>
        <ecNumber evidence="21">2.7.1.107</ecNumber>
    </submittedName>
    <submittedName>
        <fullName evidence="20">Prokaryotic diacylglycerol kinase family protein</fullName>
    </submittedName>
</protein>
<evidence type="ECO:0000313" key="25">
    <source>
        <dbReference type="Proteomes" id="UP000286687"/>
    </source>
</evidence>
<feature type="binding site" evidence="17">
    <location>
        <position position="12"/>
    </location>
    <ligand>
        <name>ATP</name>
        <dbReference type="ChEBI" id="CHEBI:30616"/>
    </ligand>
</feature>
<evidence type="ECO:0000256" key="13">
    <source>
        <dbReference type="ARBA" id="ARBA00023209"/>
    </source>
</evidence>
<sequence length="117" mass="12944">MKKGKLIDSFGYAIVGIFFCLRHERNMKIHYLAAVIVLCCGFYFHITKVEWMILLIVIGIVMSLEMVNTAVEKTVDLATTDIHPFAKVAKDVAAGAVLLFAIIAVIIGAIIFLPYVV</sequence>
<keyword evidence="9 17" id="KW-0067">ATP-binding</keyword>
<comment type="subcellular location">
    <subcellularLocation>
        <location evidence="1">Cell membrane</location>
        <topology evidence="1">Multi-pass membrane protein</topology>
    </subcellularLocation>
</comment>
<dbReference type="Pfam" id="PF01219">
    <property type="entry name" value="DAGK_prokar"/>
    <property type="match status" value="1"/>
</dbReference>
<dbReference type="EMBL" id="LDER01000375">
    <property type="protein sequence ID" value="RVU60631.1"/>
    <property type="molecule type" value="Genomic_DNA"/>
</dbReference>
<feature type="binding site" evidence="17">
    <location>
        <position position="24"/>
    </location>
    <ligand>
        <name>ATP</name>
        <dbReference type="ChEBI" id="CHEBI:30616"/>
    </ligand>
</feature>
<reference evidence="20 24" key="1">
    <citation type="journal article" date="2015" name="Genome Announc.">
        <title>Complete genome sequences for 35 biothreat assay-relevant bacillus species.</title>
        <authorList>
            <person name="Johnson S.L."/>
            <person name="Daligault H.E."/>
            <person name="Davenport K.W."/>
            <person name="Jaissle J."/>
            <person name="Frey K.G."/>
            <person name="Ladner J.T."/>
            <person name="Broomall S.M."/>
            <person name="Bishop-Lilly K.A."/>
            <person name="Bruce D.C."/>
            <person name="Gibbons H.S."/>
            <person name="Coyne S.R."/>
            <person name="Lo C.C."/>
            <person name="Meincke L."/>
            <person name="Munk A.C."/>
            <person name="Koroleva G.I."/>
            <person name="Rosenzweig C.N."/>
            <person name="Palacios G.F."/>
            <person name="Redden C.L."/>
            <person name="Minogue T.D."/>
            <person name="Chain P.S."/>
        </authorList>
    </citation>
    <scope>NUCLEOTIDE SEQUENCE [LARGE SCALE GENOMIC DNA]</scope>
    <source>
        <strain evidence="20 24">HD1011</strain>
    </source>
</reference>
<dbReference type="FunFam" id="1.10.287.3610:FF:000002">
    <property type="entry name" value="Diacylglycerol kinase"/>
    <property type="match status" value="1"/>
</dbReference>
<feature type="transmembrane region" description="Helical" evidence="19">
    <location>
        <begin position="92"/>
        <end position="116"/>
    </location>
</feature>
<evidence type="ECO:0000256" key="8">
    <source>
        <dbReference type="ARBA" id="ARBA00022777"/>
    </source>
</evidence>
<evidence type="ECO:0000256" key="14">
    <source>
        <dbReference type="ARBA" id="ARBA00023264"/>
    </source>
</evidence>
<feature type="binding site" evidence="17">
    <location>
        <position position="72"/>
    </location>
    <ligand>
        <name>ATP</name>
        <dbReference type="ChEBI" id="CHEBI:30616"/>
    </ligand>
</feature>
<evidence type="ECO:0000256" key="7">
    <source>
        <dbReference type="ARBA" id="ARBA00022741"/>
    </source>
</evidence>
<name>A0A0B6BLY7_BACTU</name>
<feature type="binding site" evidence="18">
    <location>
        <position position="72"/>
    </location>
    <ligand>
        <name>a divalent metal cation</name>
        <dbReference type="ChEBI" id="CHEBI:60240"/>
    </ligand>
</feature>
<dbReference type="Proteomes" id="UP000031876">
    <property type="component" value="Chromosome"/>
</dbReference>
<feature type="transmembrane region" description="Helical" evidence="19">
    <location>
        <begin position="29"/>
        <end position="46"/>
    </location>
</feature>
<keyword evidence="12 19" id="KW-0472">Membrane</keyword>
<evidence type="ECO:0000256" key="1">
    <source>
        <dbReference type="ARBA" id="ARBA00004651"/>
    </source>
</evidence>
<evidence type="ECO:0000256" key="19">
    <source>
        <dbReference type="SAM" id="Phobius"/>
    </source>
</evidence>
<keyword evidence="4" id="KW-0444">Lipid biosynthesis</keyword>
<evidence type="ECO:0000313" key="21">
    <source>
        <dbReference type="EMBL" id="QKH23955.1"/>
    </source>
</evidence>
<keyword evidence="8 21" id="KW-0418">Kinase</keyword>
<evidence type="ECO:0000313" key="20">
    <source>
        <dbReference type="EMBL" id="AJG78745.1"/>
    </source>
</evidence>
<evidence type="ECO:0000256" key="16">
    <source>
        <dbReference type="PIRSR" id="PIRSR600829-2"/>
    </source>
</evidence>
<accession>A0A0B6BLY7</accession>
<dbReference type="KEGG" id="btw:BF38_57"/>
<evidence type="ECO:0000313" key="26">
    <source>
        <dbReference type="Proteomes" id="UP000297630"/>
    </source>
</evidence>
<keyword evidence="18" id="KW-0460">Magnesium</keyword>
<evidence type="ECO:0000313" key="22">
    <source>
        <dbReference type="EMBL" id="RVU60631.1"/>
    </source>
</evidence>
<keyword evidence="14" id="KW-1208">Phospholipid metabolism</keyword>
<dbReference type="GO" id="GO:0008654">
    <property type="term" value="P:phospholipid biosynthetic process"/>
    <property type="evidence" value="ECO:0007669"/>
    <property type="project" value="UniProtKB-KW"/>
</dbReference>
<dbReference type="InterPro" id="IPR036945">
    <property type="entry name" value="DAGK_sf"/>
</dbReference>
<dbReference type="EMBL" id="CP009335">
    <property type="protein sequence ID" value="AJG78745.1"/>
    <property type="molecule type" value="Genomic_DNA"/>
</dbReference>
<evidence type="ECO:0000256" key="5">
    <source>
        <dbReference type="ARBA" id="ARBA00022679"/>
    </source>
</evidence>
<dbReference type="GO" id="GO:0004143">
    <property type="term" value="F:ATP-dependent diacylglycerol kinase activity"/>
    <property type="evidence" value="ECO:0007669"/>
    <property type="project" value="UniProtKB-EC"/>
</dbReference>
<feature type="binding site" evidence="16">
    <location>
        <position position="65"/>
    </location>
    <ligand>
        <name>substrate</name>
    </ligand>
</feature>
<comment type="cofactor">
    <cofactor evidence="18">
        <name>Mg(2+)</name>
        <dbReference type="ChEBI" id="CHEBI:18420"/>
    </cofactor>
    <text evidence="18">Mn(2+), Zn(2+), Cd(2+) and Co(2+) support activity to lesser extents.</text>
</comment>
<feature type="active site" description="Proton acceptor" evidence="15">
    <location>
        <position position="65"/>
    </location>
</feature>
<dbReference type="GO" id="GO:0005886">
    <property type="term" value="C:plasma membrane"/>
    <property type="evidence" value="ECO:0007669"/>
    <property type="project" value="UniProtKB-SubCell"/>
</dbReference>
<evidence type="ECO:0000256" key="9">
    <source>
        <dbReference type="ARBA" id="ARBA00022840"/>
    </source>
</evidence>
<dbReference type="PROSITE" id="PS01069">
    <property type="entry name" value="DAGK_PROKAR"/>
    <property type="match status" value="1"/>
</dbReference>
<organism evidence="21 27">
    <name type="scientific">Bacillus thuringiensis</name>
    <dbReference type="NCBI Taxonomy" id="1428"/>
    <lineage>
        <taxon>Bacteria</taxon>
        <taxon>Bacillati</taxon>
        <taxon>Bacillota</taxon>
        <taxon>Bacilli</taxon>
        <taxon>Bacillales</taxon>
        <taxon>Bacillaceae</taxon>
        <taxon>Bacillus</taxon>
        <taxon>Bacillus cereus group</taxon>
    </lineage>
</organism>
<dbReference type="Gene3D" id="1.10.287.3610">
    <property type="match status" value="1"/>
</dbReference>
<evidence type="ECO:0000256" key="18">
    <source>
        <dbReference type="PIRSR" id="PIRSR600829-4"/>
    </source>
</evidence>
<evidence type="ECO:0000256" key="6">
    <source>
        <dbReference type="ARBA" id="ARBA00022692"/>
    </source>
</evidence>
<feature type="binding site" evidence="17">
    <location>
        <begin position="90"/>
        <end position="91"/>
    </location>
    <ligand>
        <name>ATP</name>
        <dbReference type="ChEBI" id="CHEBI:30616"/>
    </ligand>
</feature>
<reference evidence="22 25" key="2">
    <citation type="submission" date="2018-01" db="EMBL/GenBank/DDBJ databases">
        <title>Complete genome sequence of G25-42.</title>
        <authorList>
            <person name="Zheng Z."/>
            <person name="Sun M."/>
        </authorList>
    </citation>
    <scope>NUCLEOTIDE SEQUENCE [LARGE SCALE GENOMIC DNA]</scope>
    <source>
        <strain evidence="22 25">G25-42</strain>
    </source>
</reference>
<keyword evidence="11" id="KW-0443">Lipid metabolism</keyword>
<keyword evidence="5 21" id="KW-0808">Transferase</keyword>
<evidence type="ECO:0000313" key="24">
    <source>
        <dbReference type="Proteomes" id="UP000031876"/>
    </source>
</evidence>
<keyword evidence="10 19" id="KW-1133">Transmembrane helix</keyword>
<gene>
    <name evidence="20" type="ORF">BF38_57</name>
    <name evidence="22" type="ORF">BM74_30360</name>
    <name evidence="23" type="ORF">EQ803_07290</name>
    <name evidence="21" type="ORF">FOC89_08060</name>
</gene>
<keyword evidence="18" id="KW-0479">Metal-binding</keyword>
<evidence type="ECO:0000256" key="15">
    <source>
        <dbReference type="PIRSR" id="PIRSR600829-1"/>
    </source>
</evidence>
<evidence type="ECO:0000256" key="17">
    <source>
        <dbReference type="PIRSR" id="PIRSR600829-3"/>
    </source>
</evidence>
<dbReference type="InterPro" id="IPR033717">
    <property type="entry name" value="UDPK"/>
</dbReference>
<reference evidence="21 27" key="4">
    <citation type="submission" date="2020-05" db="EMBL/GenBank/DDBJ databases">
        <title>FDA dAtabase for Regulatory Grade micrObial Sequences (FDA-ARGOS): Supporting development and validation of Infectious Disease Dx tests.</title>
        <authorList>
            <person name="Nelson B."/>
            <person name="Plummer A."/>
            <person name="Tallon L."/>
            <person name="Sadzewicz L."/>
            <person name="Zhao X."/>
            <person name="Vavikolanu K."/>
            <person name="Mehta A."/>
            <person name="Aluvathingal J."/>
            <person name="Nadendla S."/>
            <person name="Myers T."/>
            <person name="Yan Y."/>
            <person name="Sichtig H."/>
        </authorList>
    </citation>
    <scope>NUCLEOTIDE SEQUENCE [LARGE SCALE GENOMIC DNA]</scope>
    <source>
        <strain evidence="21 27">FDAARGOS_795</strain>
    </source>
</reference>
<keyword evidence="7 17" id="KW-0547">Nucleotide-binding</keyword>
<evidence type="ECO:0000313" key="27">
    <source>
        <dbReference type="Proteomes" id="UP000501107"/>
    </source>
</evidence>
<evidence type="ECO:0000256" key="12">
    <source>
        <dbReference type="ARBA" id="ARBA00023136"/>
    </source>
</evidence>
<evidence type="ECO:0000256" key="3">
    <source>
        <dbReference type="ARBA" id="ARBA00022475"/>
    </source>
</evidence>
<dbReference type="Proteomes" id="UP000501107">
    <property type="component" value="Chromosome"/>
</dbReference>
<feature type="transmembrane region" description="Helical" evidence="19">
    <location>
        <begin position="52"/>
        <end position="71"/>
    </location>
</feature>
<comment type="similarity">
    <text evidence="2">Belongs to the bacterial diacylglycerol kinase family.</text>
</comment>
<feature type="binding site" evidence="18">
    <location>
        <position position="24"/>
    </location>
    <ligand>
        <name>a divalent metal cation</name>
        <dbReference type="ChEBI" id="CHEBI:60240"/>
    </ligand>
</feature>
<dbReference type="InterPro" id="IPR000829">
    <property type="entry name" value="DAGK"/>
</dbReference>
<dbReference type="EMBL" id="SCLP01000002">
    <property type="protein sequence ID" value="TFF48071.1"/>
    <property type="molecule type" value="Genomic_DNA"/>
</dbReference>
<evidence type="ECO:0000256" key="4">
    <source>
        <dbReference type="ARBA" id="ARBA00022516"/>
    </source>
</evidence>
<keyword evidence="13" id="KW-0594">Phospholipid biosynthesis</keyword>
<dbReference type="PANTHER" id="PTHR34299">
    <property type="entry name" value="DIACYLGLYCEROL KINASE"/>
    <property type="match status" value="1"/>
</dbReference>
<dbReference type="RefSeq" id="WP_000715480.1">
    <property type="nucleotide sequence ID" value="NZ_CP009335.1"/>
</dbReference>
<dbReference type="GO" id="GO:0005524">
    <property type="term" value="F:ATP binding"/>
    <property type="evidence" value="ECO:0007669"/>
    <property type="project" value="UniProtKB-KW"/>
</dbReference>
<dbReference type="AlphaFoldDB" id="A0A0B6BLY7"/>
<dbReference type="OMA" id="SFRYAAQ"/>
<proteinExistence type="inferred from homology"/>
<evidence type="ECO:0000256" key="10">
    <source>
        <dbReference type="ARBA" id="ARBA00022989"/>
    </source>
</evidence>
<dbReference type="GO" id="GO:0046872">
    <property type="term" value="F:metal ion binding"/>
    <property type="evidence" value="ECO:0007669"/>
    <property type="project" value="UniProtKB-KW"/>
</dbReference>
<dbReference type="EC" id="2.7.1.107" evidence="21"/>
<keyword evidence="3" id="KW-1003">Cell membrane</keyword>
<keyword evidence="6 19" id="KW-0812">Transmembrane</keyword>
<dbReference type="Proteomes" id="UP000286687">
    <property type="component" value="Unassembled WGS sequence"/>
</dbReference>
<reference evidence="23 26" key="3">
    <citation type="submission" date="2019-01" db="EMBL/GenBank/DDBJ databases">
        <title>Draft genome sequence of Bacillus sp. DPC6431.</title>
        <authorList>
            <person name="Arbulu S."/>
            <person name="Murphy K."/>
            <person name="O'Sullivan O."/>
            <person name="Rea M.C."/>
            <person name="Hill C."/>
            <person name="Ross R.P."/>
        </authorList>
    </citation>
    <scope>NUCLEOTIDE SEQUENCE [LARGE SCALE GENOMIC DNA]</scope>
    <source>
        <strain evidence="23 26">DPC6431</strain>
    </source>
</reference>
<dbReference type="PANTHER" id="PTHR34299:SF1">
    <property type="entry name" value="DIACYLGLYCEROL KINASE"/>
    <property type="match status" value="1"/>
</dbReference>
<evidence type="ECO:0000256" key="2">
    <source>
        <dbReference type="ARBA" id="ARBA00005967"/>
    </source>
</evidence>
<dbReference type="GeneID" id="45024179"/>
<dbReference type="CDD" id="cd14265">
    <property type="entry name" value="UDPK_IM_like"/>
    <property type="match status" value="1"/>
</dbReference>
<dbReference type="EMBL" id="CP053980">
    <property type="protein sequence ID" value="QKH23955.1"/>
    <property type="molecule type" value="Genomic_DNA"/>
</dbReference>